<accession>A0ABN1LXF9</accession>
<name>A0ABN1LXF9_9FIRM</name>
<proteinExistence type="predicted"/>
<evidence type="ECO:0000313" key="3">
    <source>
        <dbReference type="Proteomes" id="UP001400965"/>
    </source>
</evidence>
<dbReference type="SUPFAM" id="SSF52821">
    <property type="entry name" value="Rhodanese/Cell cycle control phosphatase"/>
    <property type="match status" value="1"/>
</dbReference>
<dbReference type="Pfam" id="PF00581">
    <property type="entry name" value="Rhodanese"/>
    <property type="match status" value="1"/>
</dbReference>
<dbReference type="SMART" id="SM00450">
    <property type="entry name" value="RHOD"/>
    <property type="match status" value="1"/>
</dbReference>
<dbReference type="InterPro" id="IPR050229">
    <property type="entry name" value="GlpE_sulfurtransferase"/>
</dbReference>
<dbReference type="InterPro" id="IPR001763">
    <property type="entry name" value="Rhodanese-like_dom"/>
</dbReference>
<dbReference type="Proteomes" id="UP001400965">
    <property type="component" value="Unassembled WGS sequence"/>
</dbReference>
<dbReference type="InterPro" id="IPR036873">
    <property type="entry name" value="Rhodanese-like_dom_sf"/>
</dbReference>
<gene>
    <name evidence="2" type="ORF">GCM10008917_03610</name>
</gene>
<dbReference type="PANTHER" id="PTHR43031:SF1">
    <property type="entry name" value="PYRIDINE NUCLEOTIDE-DISULPHIDE OXIDOREDUCTASE"/>
    <property type="match status" value="1"/>
</dbReference>
<comment type="caution">
    <text evidence="2">The sequence shown here is derived from an EMBL/GenBank/DDBJ whole genome shotgun (WGS) entry which is preliminary data.</text>
</comment>
<dbReference type="EMBL" id="BAAACP010000002">
    <property type="protein sequence ID" value="GAA0861601.1"/>
    <property type="molecule type" value="Genomic_DNA"/>
</dbReference>
<dbReference type="PANTHER" id="PTHR43031">
    <property type="entry name" value="FAD-DEPENDENT OXIDOREDUCTASE"/>
    <property type="match status" value="1"/>
</dbReference>
<dbReference type="RefSeq" id="WP_346041512.1">
    <property type="nucleotide sequence ID" value="NZ_BAAACP010000002.1"/>
</dbReference>
<organism evidence="2 3">
    <name type="scientific">Paraclostridium tenue</name>
    <dbReference type="NCBI Taxonomy" id="1737"/>
    <lineage>
        <taxon>Bacteria</taxon>
        <taxon>Bacillati</taxon>
        <taxon>Bacillota</taxon>
        <taxon>Clostridia</taxon>
        <taxon>Peptostreptococcales</taxon>
        <taxon>Peptostreptococcaceae</taxon>
        <taxon>Paraclostridium</taxon>
    </lineage>
</organism>
<reference evidence="2 3" key="1">
    <citation type="journal article" date="2019" name="Int. J. Syst. Evol. Microbiol.">
        <title>The Global Catalogue of Microorganisms (GCM) 10K type strain sequencing project: providing services to taxonomists for standard genome sequencing and annotation.</title>
        <authorList>
            <consortium name="The Broad Institute Genomics Platform"/>
            <consortium name="The Broad Institute Genome Sequencing Center for Infectious Disease"/>
            <person name="Wu L."/>
            <person name="Ma J."/>
        </authorList>
    </citation>
    <scope>NUCLEOTIDE SEQUENCE [LARGE SCALE GENOMIC DNA]</scope>
    <source>
        <strain evidence="2 3">JCM 6486</strain>
    </source>
</reference>
<evidence type="ECO:0000259" key="1">
    <source>
        <dbReference type="PROSITE" id="PS50206"/>
    </source>
</evidence>
<sequence length="98" mass="11605">MNYINIDNEKLKEMIKDKDTLLIDIRTEEEFDEKNIDGATNIPLQNLMHDIDDIIDYKDKKVIIYCRSGHRSIIACNLLEMEGFKHIYNLKNGIIEYK</sequence>
<protein>
    <submittedName>
        <fullName evidence="2">Rhodanese-like domain-containing protein</fullName>
    </submittedName>
</protein>
<keyword evidence="3" id="KW-1185">Reference proteome</keyword>
<feature type="domain" description="Rhodanese" evidence="1">
    <location>
        <begin position="16"/>
        <end position="98"/>
    </location>
</feature>
<evidence type="ECO:0000313" key="2">
    <source>
        <dbReference type="EMBL" id="GAA0861601.1"/>
    </source>
</evidence>
<dbReference type="PROSITE" id="PS50206">
    <property type="entry name" value="RHODANESE_3"/>
    <property type="match status" value="1"/>
</dbReference>
<dbReference type="Gene3D" id="3.40.250.10">
    <property type="entry name" value="Rhodanese-like domain"/>
    <property type="match status" value="1"/>
</dbReference>
<dbReference type="CDD" id="cd00158">
    <property type="entry name" value="RHOD"/>
    <property type="match status" value="1"/>
</dbReference>